<dbReference type="STRING" id="667725.A0A0L0F186"/>
<protein>
    <submittedName>
        <fullName evidence="1">Uncharacterized protein</fullName>
    </submittedName>
</protein>
<dbReference type="Proteomes" id="UP000054560">
    <property type="component" value="Unassembled WGS sequence"/>
</dbReference>
<dbReference type="InterPro" id="IPR016024">
    <property type="entry name" value="ARM-type_fold"/>
</dbReference>
<dbReference type="OrthoDB" id="543373at2759"/>
<sequence length="105" mass="11215">MTSSSFQTHIAPTVSNPRPSAYLLLTLQQTCLQFFLESIAASLLDPNTHVRHAAVYGMGVIAKFGGPAYIPMIQASIAPLCKVINMPEAKSADNVHCTENAISAI</sequence>
<keyword evidence="2" id="KW-1185">Reference proteome</keyword>
<accession>A0A0L0F186</accession>
<feature type="non-terminal residue" evidence="1">
    <location>
        <position position="105"/>
    </location>
</feature>
<evidence type="ECO:0000313" key="1">
    <source>
        <dbReference type="EMBL" id="KNC70462.1"/>
    </source>
</evidence>
<dbReference type="RefSeq" id="XP_014144364.1">
    <property type="nucleotide sequence ID" value="XM_014288889.1"/>
</dbReference>
<organism evidence="1 2">
    <name type="scientific">Sphaeroforma arctica JP610</name>
    <dbReference type="NCBI Taxonomy" id="667725"/>
    <lineage>
        <taxon>Eukaryota</taxon>
        <taxon>Ichthyosporea</taxon>
        <taxon>Ichthyophonida</taxon>
        <taxon>Sphaeroforma</taxon>
    </lineage>
</organism>
<gene>
    <name evidence="1" type="ORF">SARC_17010</name>
</gene>
<dbReference type="SUPFAM" id="SSF48371">
    <property type="entry name" value="ARM repeat"/>
    <property type="match status" value="1"/>
</dbReference>
<dbReference type="EMBL" id="KQ251107">
    <property type="protein sequence ID" value="KNC70462.1"/>
    <property type="molecule type" value="Genomic_DNA"/>
</dbReference>
<proteinExistence type="predicted"/>
<dbReference type="eggNOG" id="KOG2171">
    <property type="taxonomic scope" value="Eukaryota"/>
</dbReference>
<dbReference type="Gene3D" id="1.25.10.10">
    <property type="entry name" value="Leucine-rich Repeat Variant"/>
    <property type="match status" value="1"/>
</dbReference>
<dbReference type="GeneID" id="25917514"/>
<name>A0A0L0F186_9EUKA</name>
<dbReference type="InterPro" id="IPR011989">
    <property type="entry name" value="ARM-like"/>
</dbReference>
<dbReference type="AlphaFoldDB" id="A0A0L0F186"/>
<reference evidence="1 2" key="1">
    <citation type="submission" date="2011-02" db="EMBL/GenBank/DDBJ databases">
        <title>The Genome Sequence of Sphaeroforma arctica JP610.</title>
        <authorList>
            <consortium name="The Broad Institute Genome Sequencing Platform"/>
            <person name="Russ C."/>
            <person name="Cuomo C."/>
            <person name="Young S.K."/>
            <person name="Zeng Q."/>
            <person name="Gargeya S."/>
            <person name="Alvarado L."/>
            <person name="Berlin A."/>
            <person name="Chapman S.B."/>
            <person name="Chen Z."/>
            <person name="Freedman E."/>
            <person name="Gellesch M."/>
            <person name="Goldberg J."/>
            <person name="Griggs A."/>
            <person name="Gujja S."/>
            <person name="Heilman E."/>
            <person name="Heiman D."/>
            <person name="Howarth C."/>
            <person name="Mehta T."/>
            <person name="Neiman D."/>
            <person name="Pearson M."/>
            <person name="Roberts A."/>
            <person name="Saif S."/>
            <person name="Shea T."/>
            <person name="Shenoy N."/>
            <person name="Sisk P."/>
            <person name="Stolte C."/>
            <person name="Sykes S."/>
            <person name="White J."/>
            <person name="Yandava C."/>
            <person name="Burger G."/>
            <person name="Gray M.W."/>
            <person name="Holland P.W.H."/>
            <person name="King N."/>
            <person name="Lang F.B.F."/>
            <person name="Roger A.J."/>
            <person name="Ruiz-Trillo I."/>
            <person name="Haas B."/>
            <person name="Nusbaum C."/>
            <person name="Birren B."/>
        </authorList>
    </citation>
    <scope>NUCLEOTIDE SEQUENCE [LARGE SCALE GENOMIC DNA]</scope>
    <source>
        <strain evidence="1 2">JP610</strain>
    </source>
</reference>
<evidence type="ECO:0000313" key="2">
    <source>
        <dbReference type="Proteomes" id="UP000054560"/>
    </source>
</evidence>